<evidence type="ECO:0000313" key="1">
    <source>
        <dbReference type="EMBL" id="MPM64855.1"/>
    </source>
</evidence>
<name>A0A645BHK8_9ZZZZ</name>
<protein>
    <submittedName>
        <fullName evidence="1">Uncharacterized protein</fullName>
    </submittedName>
</protein>
<dbReference type="EMBL" id="VSSQ01020188">
    <property type="protein sequence ID" value="MPM64855.1"/>
    <property type="molecule type" value="Genomic_DNA"/>
</dbReference>
<reference evidence="1" key="1">
    <citation type="submission" date="2019-08" db="EMBL/GenBank/DDBJ databases">
        <authorList>
            <person name="Kucharzyk K."/>
            <person name="Murdoch R.W."/>
            <person name="Higgins S."/>
            <person name="Loffler F."/>
        </authorList>
    </citation>
    <scope>NUCLEOTIDE SEQUENCE</scope>
</reference>
<dbReference type="AlphaFoldDB" id="A0A645BHK8"/>
<gene>
    <name evidence="1" type="ORF">SDC9_111746</name>
</gene>
<organism evidence="1">
    <name type="scientific">bioreactor metagenome</name>
    <dbReference type="NCBI Taxonomy" id="1076179"/>
    <lineage>
        <taxon>unclassified sequences</taxon>
        <taxon>metagenomes</taxon>
        <taxon>ecological metagenomes</taxon>
    </lineage>
</organism>
<comment type="caution">
    <text evidence="1">The sequence shown here is derived from an EMBL/GenBank/DDBJ whole genome shotgun (WGS) entry which is preliminary data.</text>
</comment>
<accession>A0A645BHK8</accession>
<sequence length="537" mass="59237">MFETFDYIELVQKPLQSVVLEQARILHPLLYVRQVDQGDELNEQLAFEALFRRNKGAPHVEPLLEVAESLLHQILVAVELEGRGGVHGLVGQKSEKAEPALPLSDRLRLDGDLDASFRGGRDLEESAVRCLVFRDSFPRLQFPLEGDQSSVEGLLLLRRLVDVVIVVHVDAPWLRNSITFVRPVLRVVPFGLYRMTVQFVLVVEAVVGAELSVQRLQVLLDKGEGHPARDDEFDMLLEEGVDVVLAVKASVHDQLDFGVPENVQLRKKSIHRLDVWNVSGQLAVVEGETRGLAEDQGQIQLGQTVVLLVLAVLNLPEIFRVAGDGGDVVSPEFVVHPSSSLKPEKLVLRFLADGREEFAASLGADVLPAGMLVQRAPLLEAVERVLVLQNQVVCYRQDLLEGLRKAPLQVFGDAEFLADGVEEKGCSVEKPCCLCDRNRSWFCRELIVSFLSPSSVGGDDLAGPFVESADQGSLGSGLSFFLVPVGRRFIRIGDSGTFILLKDDACHDPHHLVMFIVTRNDAMVKSTIVKVRSLLGL</sequence>
<proteinExistence type="predicted"/>